<evidence type="ECO:0000313" key="2">
    <source>
        <dbReference type="Proteomes" id="UP000772618"/>
    </source>
</evidence>
<evidence type="ECO:0000313" key="1">
    <source>
        <dbReference type="EMBL" id="MBT1703089.1"/>
    </source>
</evidence>
<reference evidence="1 2" key="1">
    <citation type="submission" date="2021-05" db="EMBL/GenBank/DDBJ databases">
        <title>A Polyphasic approach of four new species of the genus Ohtaekwangia: Ohtaekwangia histidinii sp. nov., Ohtaekwangia cretensis sp. nov., Ohtaekwangia indiensis sp. nov., Ohtaekwangia reichenbachii sp. nov. from diverse environment.</title>
        <authorList>
            <person name="Octaviana S."/>
        </authorList>
    </citation>
    <scope>NUCLEOTIDE SEQUENCE [LARGE SCALE GENOMIC DNA]</scope>
    <source>
        <strain evidence="1 2">PWU20</strain>
    </source>
</reference>
<keyword evidence="2" id="KW-1185">Reference proteome</keyword>
<gene>
    <name evidence="1" type="ORF">KK060_07350</name>
</gene>
<accession>A0ABS5VNR8</accession>
<organism evidence="1 2">
    <name type="scientific">Chryseosolibacter indicus</name>
    <dbReference type="NCBI Taxonomy" id="2782351"/>
    <lineage>
        <taxon>Bacteria</taxon>
        <taxon>Pseudomonadati</taxon>
        <taxon>Bacteroidota</taxon>
        <taxon>Cytophagia</taxon>
        <taxon>Cytophagales</taxon>
        <taxon>Chryseotaleaceae</taxon>
        <taxon>Chryseosolibacter</taxon>
    </lineage>
</organism>
<name>A0ABS5VNR8_9BACT</name>
<dbReference type="RefSeq" id="WP_254153052.1">
    <property type="nucleotide sequence ID" value="NZ_JAHESD010000011.1"/>
</dbReference>
<proteinExistence type="predicted"/>
<comment type="caution">
    <text evidence="1">The sequence shown here is derived from an EMBL/GenBank/DDBJ whole genome shotgun (WGS) entry which is preliminary data.</text>
</comment>
<dbReference type="EMBL" id="JAHESD010000011">
    <property type="protein sequence ID" value="MBT1703089.1"/>
    <property type="molecule type" value="Genomic_DNA"/>
</dbReference>
<sequence>MNLSSLFCVGFLAVLFMSCSTDDKDEQLRIFSYSFDFNNSDHGWKAGFAEYSADPADTAAYELKFQHTIQPLGVNRGIKALMLSGNNQGGDLFMYLKKQISDLEPNTSYYVTIEVELASDANNGQVTGTGEVAAEKIYLKVGATQTEPISVVENNYYKINIDKADQNQSGTDMVFIGDISLPKESPTYTIINQSNSPYNKYYNAPIIITSDKHGAVWLIVGTDSNFKGKTSVYYTKISAVFSLTKK</sequence>
<dbReference type="Proteomes" id="UP000772618">
    <property type="component" value="Unassembled WGS sequence"/>
</dbReference>
<protein>
    <recommendedName>
        <fullName evidence="3">DUF4397 domain-containing protein</fullName>
    </recommendedName>
</protein>
<evidence type="ECO:0008006" key="3">
    <source>
        <dbReference type="Google" id="ProtNLM"/>
    </source>
</evidence>